<dbReference type="GO" id="GO:0043005">
    <property type="term" value="C:neuron projection"/>
    <property type="evidence" value="ECO:0007669"/>
    <property type="project" value="TreeGrafter"/>
</dbReference>
<dbReference type="Pfam" id="PF00001">
    <property type="entry name" value="7tm_1"/>
    <property type="match status" value="1"/>
</dbReference>
<feature type="region of interest" description="Disordered" evidence="10">
    <location>
        <begin position="391"/>
        <end position="411"/>
    </location>
</feature>
<feature type="transmembrane region" description="Helical" evidence="11">
    <location>
        <begin position="153"/>
        <end position="174"/>
    </location>
</feature>
<keyword evidence="6 11" id="KW-0472">Membrane</keyword>
<dbReference type="AlphaFoldDB" id="A0A2G5V0K4"/>
<feature type="domain" description="G-protein coupled receptors family 1 profile" evidence="12">
    <location>
        <begin position="42"/>
        <end position="323"/>
    </location>
</feature>
<dbReference type="SUPFAM" id="SSF81321">
    <property type="entry name" value="Family A G protein-coupled receptor-like"/>
    <property type="match status" value="1"/>
</dbReference>
<dbReference type="GO" id="GO:0005886">
    <property type="term" value="C:plasma membrane"/>
    <property type="evidence" value="ECO:0007669"/>
    <property type="project" value="UniProtKB-SubCell"/>
</dbReference>
<evidence type="ECO:0000256" key="11">
    <source>
        <dbReference type="SAM" id="Phobius"/>
    </source>
</evidence>
<dbReference type="GO" id="GO:0042923">
    <property type="term" value="F:neuropeptide binding"/>
    <property type="evidence" value="ECO:0007669"/>
    <property type="project" value="TreeGrafter"/>
</dbReference>
<dbReference type="GO" id="GO:0004930">
    <property type="term" value="F:G protein-coupled receptor activity"/>
    <property type="evidence" value="ECO:0007669"/>
    <property type="project" value="UniProtKB-KW"/>
</dbReference>
<feature type="transmembrane region" description="Helical" evidence="11">
    <location>
        <begin position="116"/>
        <end position="133"/>
    </location>
</feature>
<feature type="transmembrane region" description="Helical" evidence="11">
    <location>
        <begin position="26"/>
        <end position="51"/>
    </location>
</feature>
<dbReference type="PROSITE" id="PS50262">
    <property type="entry name" value="G_PROTEIN_RECEP_F1_2"/>
    <property type="match status" value="1"/>
</dbReference>
<comment type="subcellular location">
    <subcellularLocation>
        <location evidence="1">Cell membrane</location>
        <topology evidence="1">Multi-pass membrane protein</topology>
    </subcellularLocation>
</comment>
<evidence type="ECO:0000256" key="8">
    <source>
        <dbReference type="ARBA" id="ARBA00023224"/>
    </source>
</evidence>
<gene>
    <name evidence="13" type="primary">Cni-npr-31</name>
    <name evidence="13" type="synonym">Cnig_chr_II.g5277</name>
    <name evidence="13" type="ORF">B9Z55_005277</name>
</gene>
<evidence type="ECO:0000256" key="7">
    <source>
        <dbReference type="ARBA" id="ARBA00023170"/>
    </source>
</evidence>
<dbReference type="STRING" id="1611254.A0A2G5V0K4"/>
<dbReference type="PANTHER" id="PTHR24229:SF40">
    <property type="entry name" value="ALLATOSTATIN C RECEPTOR 1-RELATED"/>
    <property type="match status" value="1"/>
</dbReference>
<accession>A0A2G5V0K4</accession>
<dbReference type="Proteomes" id="UP000230233">
    <property type="component" value="Chromosome II"/>
</dbReference>
<evidence type="ECO:0000313" key="14">
    <source>
        <dbReference type="Proteomes" id="UP000230233"/>
    </source>
</evidence>
<dbReference type="InterPro" id="IPR017452">
    <property type="entry name" value="GPCR_Rhodpsn_7TM"/>
</dbReference>
<sequence>MFAFFVPPVCNRLFFETFSEEMMSPYFAGFLYLATVITGLFGNIWVVCSVARSRKPKSLMSRSSPSDRLRAYISVLAVIDLTVLMALLVRSLYHFLPHFMLDSNSCRAMFVLENSVKITSLTVLSCISIERYITIRKPFCSEVRRQFVNATPIGASIFVGLVIGAIICQINSVTVSTDGMNCVRSYRGKALPRVAAYLTAVAFLVDLTLISLNYSQIVRHVRRKFTKRRARVQANSRVRESLVNEPRYMREMTAAIVRVGVFHVVCWLPMSLMQFIPDNSIQSELTAGIRLFSNFRDFSFTRWLIFIATWLTSTNAAGDWIFYAVMNRDLRNLIRFATERRKRSTMSHAASPSTNRSLRQQVPPSMKVLHSISYRSSIGGSMDDAAGASFLQSSPKESTVSQEPNSPYGVRAKISILTRKESDTDGDMV</sequence>
<proteinExistence type="inferred from homology"/>
<keyword evidence="2" id="KW-1003">Cell membrane</keyword>
<evidence type="ECO:0000259" key="12">
    <source>
        <dbReference type="PROSITE" id="PS50262"/>
    </source>
</evidence>
<dbReference type="PROSITE" id="PS00237">
    <property type="entry name" value="G_PROTEIN_RECEP_F1_1"/>
    <property type="match status" value="1"/>
</dbReference>
<evidence type="ECO:0000256" key="4">
    <source>
        <dbReference type="ARBA" id="ARBA00022989"/>
    </source>
</evidence>
<dbReference type="CDD" id="cd00637">
    <property type="entry name" value="7tm_classA_rhodopsin-like"/>
    <property type="match status" value="1"/>
</dbReference>
<keyword evidence="7 9" id="KW-0675">Receptor</keyword>
<dbReference type="EMBL" id="PDUG01000002">
    <property type="protein sequence ID" value="PIC45161.1"/>
    <property type="molecule type" value="Genomic_DNA"/>
</dbReference>
<keyword evidence="4 11" id="KW-1133">Transmembrane helix</keyword>
<dbReference type="OrthoDB" id="5797723at2759"/>
<keyword evidence="14" id="KW-1185">Reference proteome</keyword>
<feature type="transmembrane region" description="Helical" evidence="11">
    <location>
        <begin position="255"/>
        <end position="276"/>
    </location>
</feature>
<evidence type="ECO:0000256" key="10">
    <source>
        <dbReference type="SAM" id="MobiDB-lite"/>
    </source>
</evidence>
<evidence type="ECO:0000256" key="1">
    <source>
        <dbReference type="ARBA" id="ARBA00004651"/>
    </source>
</evidence>
<organism evidence="13 14">
    <name type="scientific">Caenorhabditis nigoni</name>
    <dbReference type="NCBI Taxonomy" id="1611254"/>
    <lineage>
        <taxon>Eukaryota</taxon>
        <taxon>Metazoa</taxon>
        <taxon>Ecdysozoa</taxon>
        <taxon>Nematoda</taxon>
        <taxon>Chromadorea</taxon>
        <taxon>Rhabditida</taxon>
        <taxon>Rhabditina</taxon>
        <taxon>Rhabditomorpha</taxon>
        <taxon>Rhabditoidea</taxon>
        <taxon>Rhabditidae</taxon>
        <taxon>Peloderinae</taxon>
        <taxon>Caenorhabditis</taxon>
    </lineage>
</organism>
<protein>
    <recommendedName>
        <fullName evidence="12">G-protein coupled receptors family 1 profile domain-containing protein</fullName>
    </recommendedName>
</protein>
<evidence type="ECO:0000256" key="2">
    <source>
        <dbReference type="ARBA" id="ARBA00022475"/>
    </source>
</evidence>
<evidence type="ECO:0000256" key="6">
    <source>
        <dbReference type="ARBA" id="ARBA00023136"/>
    </source>
</evidence>
<keyword evidence="5 9" id="KW-0297">G-protein coupled receptor</keyword>
<comment type="caution">
    <text evidence="13">The sequence shown here is derived from an EMBL/GenBank/DDBJ whole genome shotgun (WGS) entry which is preliminary data.</text>
</comment>
<name>A0A2G5V0K4_9PELO</name>
<evidence type="ECO:0000313" key="13">
    <source>
        <dbReference type="EMBL" id="PIC45161.1"/>
    </source>
</evidence>
<evidence type="ECO:0000256" key="5">
    <source>
        <dbReference type="ARBA" id="ARBA00023040"/>
    </source>
</evidence>
<feature type="transmembrane region" description="Helical" evidence="11">
    <location>
        <begin position="72"/>
        <end position="96"/>
    </location>
</feature>
<dbReference type="Gene3D" id="1.20.1070.10">
    <property type="entry name" value="Rhodopsin 7-helix transmembrane proteins"/>
    <property type="match status" value="1"/>
</dbReference>
<feature type="transmembrane region" description="Helical" evidence="11">
    <location>
        <begin position="194"/>
        <end position="214"/>
    </location>
</feature>
<dbReference type="PRINTS" id="PR00237">
    <property type="entry name" value="GPCRRHODOPSN"/>
</dbReference>
<keyword evidence="8 9" id="KW-0807">Transducer</keyword>
<dbReference type="InterPro" id="IPR000276">
    <property type="entry name" value="GPCR_Rhodpsn"/>
</dbReference>
<feature type="compositionally biased region" description="Polar residues" evidence="10">
    <location>
        <begin position="391"/>
        <end position="405"/>
    </location>
</feature>
<keyword evidence="3 9" id="KW-0812">Transmembrane</keyword>
<evidence type="ECO:0000256" key="3">
    <source>
        <dbReference type="ARBA" id="ARBA00022692"/>
    </source>
</evidence>
<dbReference type="GO" id="GO:0007218">
    <property type="term" value="P:neuropeptide signaling pathway"/>
    <property type="evidence" value="ECO:0007669"/>
    <property type="project" value="TreeGrafter"/>
</dbReference>
<dbReference type="FunFam" id="1.20.1070.10:FF:000555">
    <property type="entry name" value="NeuroPeptide Receptor family"/>
    <property type="match status" value="1"/>
</dbReference>
<reference evidence="14" key="1">
    <citation type="submission" date="2017-10" db="EMBL/GenBank/DDBJ databases">
        <title>Rapid genome shrinkage in a self-fertile nematode reveals novel sperm competition proteins.</title>
        <authorList>
            <person name="Yin D."/>
            <person name="Schwarz E.M."/>
            <person name="Thomas C.G."/>
            <person name="Felde R.L."/>
            <person name="Korf I.F."/>
            <person name="Cutter A.D."/>
            <person name="Schartner C.M."/>
            <person name="Ralston E.J."/>
            <person name="Meyer B.J."/>
            <person name="Haag E.S."/>
        </authorList>
    </citation>
    <scope>NUCLEOTIDE SEQUENCE [LARGE SCALE GENOMIC DNA]</scope>
    <source>
        <strain evidence="14">JU1422</strain>
    </source>
</reference>
<comment type="similarity">
    <text evidence="9">Belongs to the G-protein coupled receptor 1 family.</text>
</comment>
<feature type="transmembrane region" description="Helical" evidence="11">
    <location>
        <begin position="303"/>
        <end position="325"/>
    </location>
</feature>
<dbReference type="PANTHER" id="PTHR24229">
    <property type="entry name" value="NEUROPEPTIDES RECEPTOR"/>
    <property type="match status" value="1"/>
</dbReference>
<evidence type="ECO:0000256" key="9">
    <source>
        <dbReference type="RuleBase" id="RU000688"/>
    </source>
</evidence>